<dbReference type="EMBL" id="CP042437">
    <property type="protein sequence ID" value="QEC78750.1"/>
    <property type="molecule type" value="Genomic_DNA"/>
</dbReference>
<proteinExistence type="predicted"/>
<reference evidence="1 2" key="1">
    <citation type="journal article" date="2013" name="J. Microbiol.">
        <title>Mucilaginibacter ginsenosidivorax sp. nov., with ginsenoside converting activity isolated from sediment.</title>
        <authorList>
            <person name="Kim J.K."/>
            <person name="Choi T.E."/>
            <person name="Liu Q.M."/>
            <person name="Park H.Y."/>
            <person name="Yi T.H."/>
            <person name="Yoon M.H."/>
            <person name="Kim S.C."/>
            <person name="Im W.T."/>
        </authorList>
    </citation>
    <scope>NUCLEOTIDE SEQUENCE [LARGE SCALE GENOMIC DNA]</scope>
    <source>
        <strain evidence="1 2">KHI28</strain>
    </source>
</reference>
<dbReference type="OrthoDB" id="9910356at2"/>
<dbReference type="Proteomes" id="UP000321362">
    <property type="component" value="Chromosome"/>
</dbReference>
<dbReference type="AlphaFoldDB" id="A0A5B8W3V9"/>
<organism evidence="1 2">
    <name type="scientific">Mucilaginibacter ginsenosidivorax</name>
    <dbReference type="NCBI Taxonomy" id="862126"/>
    <lineage>
        <taxon>Bacteria</taxon>
        <taxon>Pseudomonadati</taxon>
        <taxon>Bacteroidota</taxon>
        <taxon>Sphingobacteriia</taxon>
        <taxon>Sphingobacteriales</taxon>
        <taxon>Sphingobacteriaceae</taxon>
        <taxon>Mucilaginibacter</taxon>
    </lineage>
</organism>
<accession>A0A5B8W3V9</accession>
<evidence type="ECO:0000313" key="1">
    <source>
        <dbReference type="EMBL" id="QEC78750.1"/>
    </source>
</evidence>
<evidence type="ECO:0000313" key="2">
    <source>
        <dbReference type="Proteomes" id="UP000321362"/>
    </source>
</evidence>
<dbReference type="RefSeq" id="WP_147057687.1">
    <property type="nucleotide sequence ID" value="NZ_CP042437.1"/>
</dbReference>
<dbReference type="KEGG" id="mgk:FSB76_23400"/>
<gene>
    <name evidence="1" type="ORF">FSB76_23400</name>
</gene>
<name>A0A5B8W3V9_9SPHI</name>
<protein>
    <submittedName>
        <fullName evidence="1">Uncharacterized protein</fullName>
    </submittedName>
</protein>
<keyword evidence="2" id="KW-1185">Reference proteome</keyword>
<sequence>MTDKVYTYLFNKMNQVTALIITKYDADETAVNNIYAGYLEQIGETGDAQIFINYIVQLISFLEQKEDYEKCFQLLKLQNKIKEYQKENEND</sequence>